<evidence type="ECO:0000256" key="6">
    <source>
        <dbReference type="SAM" id="MobiDB-lite"/>
    </source>
</evidence>
<feature type="transmembrane region" description="Helical" evidence="7">
    <location>
        <begin position="153"/>
        <end position="176"/>
    </location>
</feature>
<feature type="transmembrane region" description="Helical" evidence="7">
    <location>
        <begin position="216"/>
        <end position="233"/>
    </location>
</feature>
<dbReference type="PANTHER" id="PTHR21716">
    <property type="entry name" value="TRANSMEMBRANE PROTEIN"/>
    <property type="match status" value="1"/>
</dbReference>
<keyword evidence="3 7" id="KW-0812">Transmembrane</keyword>
<evidence type="ECO:0000313" key="9">
    <source>
        <dbReference type="Proteomes" id="UP000228743"/>
    </source>
</evidence>
<evidence type="ECO:0000256" key="2">
    <source>
        <dbReference type="ARBA" id="ARBA00009773"/>
    </source>
</evidence>
<protein>
    <recommendedName>
        <fullName evidence="10">AI-2E family transporter</fullName>
    </recommendedName>
</protein>
<dbReference type="Pfam" id="PF01594">
    <property type="entry name" value="AI-2E_transport"/>
    <property type="match status" value="1"/>
</dbReference>
<organism evidence="8 9">
    <name type="scientific">Candidatus Falkowbacteria bacterium CG_4_10_14_0_2_um_filter_41_15</name>
    <dbReference type="NCBI Taxonomy" id="1974554"/>
    <lineage>
        <taxon>Bacteria</taxon>
        <taxon>Candidatus Falkowiibacteriota</taxon>
    </lineage>
</organism>
<proteinExistence type="inferred from homology"/>
<feature type="region of interest" description="Disordered" evidence="6">
    <location>
        <begin position="307"/>
        <end position="335"/>
    </location>
</feature>
<reference evidence="9" key="1">
    <citation type="submission" date="2017-09" db="EMBL/GenBank/DDBJ databases">
        <title>Depth-based differentiation of microbial function through sediment-hosted aquifers and enrichment of novel symbionts in the deep terrestrial subsurface.</title>
        <authorList>
            <person name="Probst A.J."/>
            <person name="Ladd B."/>
            <person name="Jarett J.K."/>
            <person name="Geller-Mcgrath D.E."/>
            <person name="Sieber C.M.K."/>
            <person name="Emerson J.B."/>
            <person name="Anantharaman K."/>
            <person name="Thomas B.C."/>
            <person name="Malmstrom R."/>
            <person name="Stieglmeier M."/>
            <person name="Klingl A."/>
            <person name="Woyke T."/>
            <person name="Ryan C.M."/>
            <person name="Banfield J.F."/>
        </authorList>
    </citation>
    <scope>NUCLEOTIDE SEQUENCE [LARGE SCALE GENOMIC DNA]</scope>
</reference>
<evidence type="ECO:0000256" key="7">
    <source>
        <dbReference type="SAM" id="Phobius"/>
    </source>
</evidence>
<evidence type="ECO:0000256" key="5">
    <source>
        <dbReference type="ARBA" id="ARBA00023136"/>
    </source>
</evidence>
<accession>A0A2M7W071</accession>
<evidence type="ECO:0000256" key="3">
    <source>
        <dbReference type="ARBA" id="ARBA00022692"/>
    </source>
</evidence>
<dbReference type="InterPro" id="IPR002549">
    <property type="entry name" value="AI-2E-like"/>
</dbReference>
<feature type="transmembrane region" description="Helical" evidence="7">
    <location>
        <begin position="103"/>
        <end position="120"/>
    </location>
</feature>
<keyword evidence="4 7" id="KW-1133">Transmembrane helix</keyword>
<feature type="transmembrane region" description="Helical" evidence="7">
    <location>
        <begin position="182"/>
        <end position="204"/>
    </location>
</feature>
<dbReference type="AlphaFoldDB" id="A0A2M7W071"/>
<dbReference type="GO" id="GO:0016020">
    <property type="term" value="C:membrane"/>
    <property type="evidence" value="ECO:0007669"/>
    <property type="project" value="UniProtKB-SubCell"/>
</dbReference>
<evidence type="ECO:0000256" key="1">
    <source>
        <dbReference type="ARBA" id="ARBA00004141"/>
    </source>
</evidence>
<gene>
    <name evidence="8" type="ORF">COX68_00350</name>
</gene>
<evidence type="ECO:0000313" key="8">
    <source>
        <dbReference type="EMBL" id="PJA10430.1"/>
    </source>
</evidence>
<sequence length="335" mass="38255">KFKKLFFNNRNVAALIMCLLVIVLIIFPLSQVMILAGKKSVTAYNDTVQFFTQNDDFIQNKYLRQLDFVGLDNSTLQNFVIDIVKRSSDWMVGAATFILKETTNFFISLFFIVFAMFFFFRDGEGMLKKLSLWSPLQNKYNLRLFKKFRDVSYSTMVSTFVTALAQGFVGAIGYMIIGVPSFFPGILIGFTSLLPYIGSILVYVPTGIYLLLTGQIWQGIFILLWGAIIIGNTDNIIRTYMIQGKAHVNSVFVFFSIIGGIYLFGFWGVVIGPLVVSIAITVFHIYELEYGLVSEEEIKKIAAADEETEKKMKEKEEREKKEAEKAEQKKKEEKR</sequence>
<comment type="caution">
    <text evidence="8">The sequence shown here is derived from an EMBL/GenBank/DDBJ whole genome shotgun (WGS) entry which is preliminary data.</text>
</comment>
<dbReference type="EMBL" id="PFPX01000008">
    <property type="protein sequence ID" value="PJA10430.1"/>
    <property type="molecule type" value="Genomic_DNA"/>
</dbReference>
<feature type="transmembrane region" description="Helical" evidence="7">
    <location>
        <begin position="12"/>
        <end position="36"/>
    </location>
</feature>
<keyword evidence="5 7" id="KW-0472">Membrane</keyword>
<dbReference type="Proteomes" id="UP000228743">
    <property type="component" value="Unassembled WGS sequence"/>
</dbReference>
<feature type="non-terminal residue" evidence="8">
    <location>
        <position position="1"/>
    </location>
</feature>
<evidence type="ECO:0000256" key="4">
    <source>
        <dbReference type="ARBA" id="ARBA00022989"/>
    </source>
</evidence>
<feature type="transmembrane region" description="Helical" evidence="7">
    <location>
        <begin position="253"/>
        <end position="286"/>
    </location>
</feature>
<comment type="subcellular location">
    <subcellularLocation>
        <location evidence="1">Membrane</location>
        <topology evidence="1">Multi-pass membrane protein</topology>
    </subcellularLocation>
</comment>
<comment type="similarity">
    <text evidence="2">Belongs to the autoinducer-2 exporter (AI-2E) (TC 2.A.86) family.</text>
</comment>
<evidence type="ECO:0008006" key="10">
    <source>
        <dbReference type="Google" id="ProtNLM"/>
    </source>
</evidence>
<dbReference type="PANTHER" id="PTHR21716:SF4">
    <property type="entry name" value="TRANSMEMBRANE PROTEIN 245"/>
    <property type="match status" value="1"/>
</dbReference>
<name>A0A2M7W071_9BACT</name>